<keyword evidence="5" id="KW-0732">Signal</keyword>
<evidence type="ECO:0000313" key="7">
    <source>
        <dbReference type="EMBL" id="GEO03730.1"/>
    </source>
</evidence>
<proteinExistence type="predicted"/>
<dbReference type="RefSeq" id="WP_146896386.1">
    <property type="nucleotide sequence ID" value="NZ_BJYS01000007.1"/>
</dbReference>
<dbReference type="GO" id="GO:0009055">
    <property type="term" value="F:electron transfer activity"/>
    <property type="evidence" value="ECO:0007669"/>
    <property type="project" value="InterPro"/>
</dbReference>
<dbReference type="PANTHER" id="PTHR19328:SF13">
    <property type="entry name" value="HIPL1 PROTEIN"/>
    <property type="match status" value="1"/>
</dbReference>
<feature type="signal peptide" evidence="5">
    <location>
        <begin position="1"/>
        <end position="25"/>
    </location>
</feature>
<keyword evidence="1 4" id="KW-0349">Heme</keyword>
<keyword evidence="2 4" id="KW-0479">Metal-binding</keyword>
<keyword evidence="3 4" id="KW-0408">Iron</keyword>
<dbReference type="InterPro" id="IPR009056">
    <property type="entry name" value="Cyt_c-like_dom"/>
</dbReference>
<dbReference type="PROSITE" id="PS51257">
    <property type="entry name" value="PROKAR_LIPOPROTEIN"/>
    <property type="match status" value="1"/>
</dbReference>
<reference evidence="7 8" key="1">
    <citation type="submission" date="2019-07" db="EMBL/GenBank/DDBJ databases">
        <title>Whole genome shotgun sequence of Adhaeribacter aerolatus NBRC 106133.</title>
        <authorList>
            <person name="Hosoyama A."/>
            <person name="Uohara A."/>
            <person name="Ohji S."/>
            <person name="Ichikawa N."/>
        </authorList>
    </citation>
    <scope>NUCLEOTIDE SEQUENCE [LARGE SCALE GENOMIC DNA]</scope>
    <source>
        <strain evidence="7 8">NBRC 106133</strain>
    </source>
</reference>
<dbReference type="Pfam" id="PF07995">
    <property type="entry name" value="GSDH"/>
    <property type="match status" value="1"/>
</dbReference>
<dbReference type="InterPro" id="IPR011042">
    <property type="entry name" value="6-blade_b-propeller_TolB-like"/>
</dbReference>
<feature type="domain" description="Cytochrome c" evidence="6">
    <location>
        <begin position="425"/>
        <end position="514"/>
    </location>
</feature>
<dbReference type="GO" id="GO:0020037">
    <property type="term" value="F:heme binding"/>
    <property type="evidence" value="ECO:0007669"/>
    <property type="project" value="InterPro"/>
</dbReference>
<dbReference type="SUPFAM" id="SSF46626">
    <property type="entry name" value="Cytochrome c"/>
    <property type="match status" value="1"/>
</dbReference>
<dbReference type="PANTHER" id="PTHR19328">
    <property type="entry name" value="HEDGEHOG-INTERACTING PROTEIN"/>
    <property type="match status" value="1"/>
</dbReference>
<dbReference type="PROSITE" id="PS51007">
    <property type="entry name" value="CYTC"/>
    <property type="match status" value="1"/>
</dbReference>
<feature type="chain" id="PRO_5021766137" evidence="5">
    <location>
        <begin position="26"/>
        <end position="535"/>
    </location>
</feature>
<dbReference type="SUPFAM" id="SSF50952">
    <property type="entry name" value="Soluble quinoprotein glucose dehydrogenase"/>
    <property type="match status" value="1"/>
</dbReference>
<dbReference type="Gene3D" id="2.120.10.30">
    <property type="entry name" value="TolB, C-terminal domain"/>
    <property type="match status" value="1"/>
</dbReference>
<comment type="caution">
    <text evidence="7">The sequence shown here is derived from an EMBL/GenBank/DDBJ whole genome shotgun (WGS) entry which is preliminary data.</text>
</comment>
<evidence type="ECO:0000313" key="8">
    <source>
        <dbReference type="Proteomes" id="UP000321532"/>
    </source>
</evidence>
<protein>
    <submittedName>
        <fullName evidence="7">L-sorbosone dehydrogenase</fullName>
    </submittedName>
</protein>
<keyword evidence="8" id="KW-1185">Reference proteome</keyword>
<evidence type="ECO:0000256" key="2">
    <source>
        <dbReference type="ARBA" id="ARBA00022723"/>
    </source>
</evidence>
<gene>
    <name evidence="7" type="primary">gdhB</name>
    <name evidence="7" type="ORF">AAE02nite_13940</name>
</gene>
<dbReference type="EMBL" id="BJYS01000007">
    <property type="protein sequence ID" value="GEO03730.1"/>
    <property type="molecule type" value="Genomic_DNA"/>
</dbReference>
<dbReference type="InterPro" id="IPR036909">
    <property type="entry name" value="Cyt_c-like_dom_sf"/>
</dbReference>
<evidence type="ECO:0000256" key="5">
    <source>
        <dbReference type="SAM" id="SignalP"/>
    </source>
</evidence>
<name>A0A512AVN3_9BACT</name>
<evidence type="ECO:0000256" key="3">
    <source>
        <dbReference type="ARBA" id="ARBA00023004"/>
    </source>
</evidence>
<dbReference type="InterPro" id="IPR012938">
    <property type="entry name" value="Glc/Sorbosone_DH"/>
</dbReference>
<dbReference type="AlphaFoldDB" id="A0A512AVN3"/>
<sequence length="535" mass="58721">MNKPLSSLLLIFCFLAAACYKNSTATRNRPGKTKYTTINTPVERQFTLDSTTVGVSTIISNLNVAWEIAWGPDNWIWYTEQSGTVSKVNPATGEKKLMLTIPNVYRHRTLGLLSMVLHPQMKKNPYVFLNYTYQKETRLFSKWVRYSYDGEILNNPVVLLELPADVGHNGSRIVIDPDGKLMLATGDADVNNNEKNGGNAQNDAVLSGKILRLNIDGTIPKDNPVPGSAVWAKGFRVPQGLVFAANGNLYSAEHGHLTDDEINLIRKGGNYGYPKVAGKCNLPHEKEFCATHPVIEPLMAWTPTVATAGIDYYNATAIPEWQNSILVTTLKETDFRVLKLNKAGDTVVAEHIYLDQEFGRLRDVCVSPDGDIYISTSNRDWNPASGFPQANDDRIIRLFKIKPGSTFAENVKQINAPQVTNTKASAVSAGNLVYNQYCASCHKTDGNGVAETFPPLNGAEQVTGDKSKLINIVLHGLSGPVQVKNKTYDQQMPAFSFLSDQELADVLTYVRTAFGGNSGAISTDDIAKARLKGSK</sequence>
<evidence type="ECO:0000256" key="4">
    <source>
        <dbReference type="PROSITE-ProRule" id="PRU00433"/>
    </source>
</evidence>
<dbReference type="InterPro" id="IPR011041">
    <property type="entry name" value="Quinoprot_gluc/sorb_DH_b-prop"/>
</dbReference>
<dbReference type="Pfam" id="PF00034">
    <property type="entry name" value="Cytochrom_C"/>
    <property type="match status" value="1"/>
</dbReference>
<dbReference type="Proteomes" id="UP000321532">
    <property type="component" value="Unassembled WGS sequence"/>
</dbReference>
<organism evidence="7 8">
    <name type="scientific">Adhaeribacter aerolatus</name>
    <dbReference type="NCBI Taxonomy" id="670289"/>
    <lineage>
        <taxon>Bacteria</taxon>
        <taxon>Pseudomonadati</taxon>
        <taxon>Bacteroidota</taxon>
        <taxon>Cytophagia</taxon>
        <taxon>Cytophagales</taxon>
        <taxon>Hymenobacteraceae</taxon>
        <taxon>Adhaeribacter</taxon>
    </lineage>
</organism>
<dbReference type="GO" id="GO:0046872">
    <property type="term" value="F:metal ion binding"/>
    <property type="evidence" value="ECO:0007669"/>
    <property type="project" value="UniProtKB-KW"/>
</dbReference>
<dbReference type="Gene3D" id="1.10.760.10">
    <property type="entry name" value="Cytochrome c-like domain"/>
    <property type="match status" value="1"/>
</dbReference>
<evidence type="ECO:0000259" key="6">
    <source>
        <dbReference type="PROSITE" id="PS51007"/>
    </source>
</evidence>
<evidence type="ECO:0000256" key="1">
    <source>
        <dbReference type="ARBA" id="ARBA00022617"/>
    </source>
</evidence>
<accession>A0A512AVN3</accession>
<dbReference type="OrthoDB" id="9770043at2"/>